<accession>A0A127B7V8</accession>
<dbReference type="KEGG" id="pyc:TQ32_01735"/>
<reference evidence="1 2" key="2">
    <citation type="journal article" date="2016" name="Int. J. Syst. Evol. Microbiol.">
        <title>Pyrococcus kukulkanii sp. nov., a hyperthermophilic, piezophilic archaeon isolated from a deep-sea hydrothermal vent.</title>
        <authorList>
            <person name="Callac N."/>
            <person name="Oger P."/>
            <person name="Lesongeur F."/>
            <person name="Rattray J.E."/>
            <person name="Vannier P."/>
            <person name="Michoud G."/>
            <person name="Beauverger M."/>
            <person name="Gayet N."/>
            <person name="Rouxel O."/>
            <person name="Jebbar M."/>
            <person name="Godfroy A."/>
        </authorList>
    </citation>
    <scope>NUCLEOTIDE SEQUENCE [LARGE SCALE GENOMIC DNA]</scope>
    <source>
        <strain evidence="1 2">NCB100</strain>
    </source>
</reference>
<sequence>MAKCPVCGSPLDWRELIDQMLTLENFSELLKSKDDFINALENFAFKCPHCGEEFYGKFLPRDEAEKVFDLLNDFKGSIDWEKKKVRIRLNQLLALDKMLEEWDKRVKTGKF</sequence>
<dbReference type="GeneID" id="28490512"/>
<dbReference type="RefSeq" id="WP_068320426.1">
    <property type="nucleotide sequence ID" value="NZ_CP010835.1"/>
</dbReference>
<reference evidence="2" key="1">
    <citation type="submission" date="2015-02" db="EMBL/GenBank/DDBJ databases">
        <title>Pyrococcus kukulkanii sp. nov., a novel hyperthermophilic archaeon isolated from a deep-sea hydrothermal vent at the Guaymas Basin.</title>
        <authorList>
            <person name="Oger P.M."/>
            <person name="Callac N."/>
            <person name="Jebbar M."/>
            <person name="Godfroy A."/>
        </authorList>
    </citation>
    <scope>NUCLEOTIDE SEQUENCE [LARGE SCALE GENOMIC DNA]</scope>
    <source>
        <strain evidence="2">NCB100</strain>
    </source>
</reference>
<gene>
    <name evidence="1" type="ORF">TQ32_01735</name>
</gene>
<dbReference type="Proteomes" id="UP000070587">
    <property type="component" value="Chromosome"/>
</dbReference>
<dbReference type="PATRIC" id="fig|1609559.3.peg.355"/>
<proteinExistence type="predicted"/>
<dbReference type="STRING" id="1609559.TQ32_01735"/>
<evidence type="ECO:0000313" key="2">
    <source>
        <dbReference type="Proteomes" id="UP000070587"/>
    </source>
</evidence>
<name>A0A127B7V8_9EURY</name>
<organism evidence="1 2">
    <name type="scientific">Pyrococcus kukulkanii</name>
    <dbReference type="NCBI Taxonomy" id="1609559"/>
    <lineage>
        <taxon>Archaea</taxon>
        <taxon>Methanobacteriati</taxon>
        <taxon>Methanobacteriota</taxon>
        <taxon>Thermococci</taxon>
        <taxon>Thermococcales</taxon>
        <taxon>Thermococcaceae</taxon>
        <taxon>Pyrococcus</taxon>
    </lineage>
</organism>
<dbReference type="EMBL" id="CP010835">
    <property type="protein sequence ID" value="AMM53358.1"/>
    <property type="molecule type" value="Genomic_DNA"/>
</dbReference>
<dbReference type="AlphaFoldDB" id="A0A127B7V8"/>
<dbReference type="Gene3D" id="3.10.20.830">
    <property type="entry name" value="Bifunctional heparan sulphate n-deacetylase/n-sulphotransferase"/>
    <property type="match status" value="1"/>
</dbReference>
<evidence type="ECO:0000313" key="1">
    <source>
        <dbReference type="EMBL" id="AMM53358.1"/>
    </source>
</evidence>
<protein>
    <submittedName>
        <fullName evidence="1">Uncharacterized protein</fullName>
    </submittedName>
</protein>
<dbReference type="OrthoDB" id="84822at2157"/>